<dbReference type="EMBL" id="CP010415">
    <property type="protein sequence ID" value="AJE22012.1"/>
    <property type="molecule type" value="Genomic_DNA"/>
</dbReference>
<accession>A0A0C4WUA2</accession>
<dbReference type="InterPro" id="IPR021245">
    <property type="entry name" value="DUF2790"/>
</dbReference>
<keyword evidence="3" id="KW-1185">Reference proteome</keyword>
<evidence type="ECO:0000313" key="3">
    <source>
        <dbReference type="Proteomes" id="UP000068210"/>
    </source>
</evidence>
<reference evidence="2 3" key="1">
    <citation type="journal article" date="2015" name="PLoS ONE">
        <title>Azotobacter Genomes: The Genome of Azotobacter chroococcum NCIMB 8003 (ATCC 4412).</title>
        <authorList>
            <person name="Robson R.L."/>
            <person name="Jones R."/>
            <person name="Robson R.M."/>
            <person name="Schwartz A."/>
            <person name="Richardson T.H."/>
        </authorList>
    </citation>
    <scope>NUCLEOTIDE SEQUENCE [LARGE SCALE GENOMIC DNA]</scope>
    <source>
        <strain evidence="2 3">NCIMB 8003</strain>
    </source>
</reference>
<dbReference type="Pfam" id="PF10976">
    <property type="entry name" value="DUF2790"/>
    <property type="match status" value="1"/>
</dbReference>
<dbReference type="Proteomes" id="UP000068210">
    <property type="component" value="Chromosome"/>
</dbReference>
<evidence type="ECO:0000256" key="1">
    <source>
        <dbReference type="SAM" id="SignalP"/>
    </source>
</evidence>
<keyword evidence="1" id="KW-0732">Signal</keyword>
<feature type="signal peptide" evidence="1">
    <location>
        <begin position="1"/>
        <end position="25"/>
    </location>
</feature>
<sequence>MNVNMKTMKLILAMTVFASAATAMAETNNAETSEVKPYRYSMNLDIAELIKVEYLRSAPAHCGVIPARMTYKDSSGAIGVIEYLYPDTTGCTD</sequence>
<feature type="chain" id="PRO_5002173402" description="DUF2790 domain-containing protein" evidence="1">
    <location>
        <begin position="26"/>
        <end position="93"/>
    </location>
</feature>
<gene>
    <name evidence="2" type="ORF">Achr_25850</name>
</gene>
<proteinExistence type="predicted"/>
<dbReference type="Gene3D" id="2.30.140.50">
    <property type="entry name" value="Protein of unknown function DUF2790"/>
    <property type="match status" value="1"/>
</dbReference>
<dbReference type="AlphaFoldDB" id="A0A0C4WUA2"/>
<organism evidence="2 3">
    <name type="scientific">Azotobacter chroococcum NCIMB 8003</name>
    <dbReference type="NCBI Taxonomy" id="1328314"/>
    <lineage>
        <taxon>Bacteria</taxon>
        <taxon>Pseudomonadati</taxon>
        <taxon>Pseudomonadota</taxon>
        <taxon>Gammaproteobacteria</taxon>
        <taxon>Pseudomonadales</taxon>
        <taxon>Pseudomonadaceae</taxon>
        <taxon>Azotobacter</taxon>
    </lineage>
</organism>
<name>A0A0C4WUA2_9GAMM</name>
<dbReference type="HOGENOM" id="CLU_163360_0_0_6"/>
<evidence type="ECO:0000313" key="2">
    <source>
        <dbReference type="EMBL" id="AJE22012.1"/>
    </source>
</evidence>
<dbReference type="KEGG" id="acx:Achr_25850"/>
<evidence type="ECO:0008006" key="4">
    <source>
        <dbReference type="Google" id="ProtNLM"/>
    </source>
</evidence>
<protein>
    <recommendedName>
        <fullName evidence="4">DUF2790 domain-containing protein</fullName>
    </recommendedName>
</protein>